<evidence type="ECO:0000256" key="1">
    <source>
        <dbReference type="SAM" id="Phobius"/>
    </source>
</evidence>
<gene>
    <name evidence="2" type="ORF">WN72_24350</name>
</gene>
<evidence type="ECO:0000313" key="3">
    <source>
        <dbReference type="Proteomes" id="UP000594015"/>
    </source>
</evidence>
<feature type="transmembrane region" description="Helical" evidence="1">
    <location>
        <begin position="20"/>
        <end position="41"/>
    </location>
</feature>
<organism evidence="2 3">
    <name type="scientific">Bradyrhizobium arachidis</name>
    <dbReference type="NCBI Taxonomy" id="858423"/>
    <lineage>
        <taxon>Bacteria</taxon>
        <taxon>Pseudomonadati</taxon>
        <taxon>Pseudomonadota</taxon>
        <taxon>Alphaproteobacteria</taxon>
        <taxon>Hyphomicrobiales</taxon>
        <taxon>Nitrobacteraceae</taxon>
        <taxon>Bradyrhizobium</taxon>
    </lineage>
</organism>
<feature type="transmembrane region" description="Helical" evidence="1">
    <location>
        <begin position="53"/>
        <end position="78"/>
    </location>
</feature>
<keyword evidence="1" id="KW-0812">Transmembrane</keyword>
<name>A0AAE7TIN8_9BRAD</name>
<keyword evidence="1" id="KW-0472">Membrane</keyword>
<reference evidence="2 3" key="1">
    <citation type="submission" date="2018-06" db="EMBL/GenBank/DDBJ databases">
        <title>Comparative genomics of Bradyrhizobium nodulating Arachidis hypogaea.</title>
        <authorList>
            <person name="Li Y."/>
        </authorList>
    </citation>
    <scope>NUCLEOTIDE SEQUENCE [LARGE SCALE GENOMIC DNA]</scope>
    <source>
        <strain evidence="2 3">CCBAU 051107</strain>
    </source>
</reference>
<evidence type="ECO:0000313" key="2">
    <source>
        <dbReference type="EMBL" id="QOZ69101.1"/>
    </source>
</evidence>
<dbReference type="KEGG" id="barh:WN72_24350"/>
<protein>
    <submittedName>
        <fullName evidence="2">Uncharacterized protein</fullName>
    </submittedName>
</protein>
<feature type="transmembrane region" description="Helical" evidence="1">
    <location>
        <begin position="98"/>
        <end position="118"/>
    </location>
</feature>
<keyword evidence="1" id="KW-1133">Transmembrane helix</keyword>
<accession>A0AAE7TIN8</accession>
<dbReference type="Proteomes" id="UP000594015">
    <property type="component" value="Chromosome"/>
</dbReference>
<dbReference type="EMBL" id="CP030050">
    <property type="protein sequence ID" value="QOZ69101.1"/>
    <property type="molecule type" value="Genomic_DNA"/>
</dbReference>
<dbReference type="AlphaFoldDB" id="A0AAE7TIN8"/>
<dbReference type="RefSeq" id="WP_092216293.1">
    <property type="nucleotide sequence ID" value="NZ_CP030050.1"/>
</dbReference>
<proteinExistence type="predicted"/>
<sequence length="145" mass="15298">MTSIILHAIAAMLLEERFGPASGVGGVTTVMAILVLIVWAVAAHEARSGPRGVVNWIVSIIASVIGGLAALTFISFAIDMMLPYLPIEGSIDSSEHPVKYVLVAVTAILVVLGSWIPLRATRRFAKENPPPGLPGAAFENQSKAR</sequence>